<evidence type="ECO:0000256" key="1">
    <source>
        <dbReference type="ARBA" id="ARBA00022801"/>
    </source>
</evidence>
<dbReference type="PANTHER" id="PTHR48081">
    <property type="entry name" value="AB HYDROLASE SUPERFAMILY PROTEIN C4A8.06C"/>
    <property type="match status" value="1"/>
</dbReference>
<name>A0ABU0TSW3_MICTR</name>
<dbReference type="Proteomes" id="UP001226691">
    <property type="component" value="Unassembled WGS sequence"/>
</dbReference>
<keyword evidence="1" id="KW-0378">Hydrolase</keyword>
<dbReference type="Gene3D" id="3.40.50.1820">
    <property type="entry name" value="alpha/beta hydrolase"/>
    <property type="match status" value="1"/>
</dbReference>
<gene>
    <name evidence="3" type="ORF">QE412_000585</name>
</gene>
<sequence>MHRHATDVRVYGAHPDQWLRANGDPAASVCICFVHGGYWRPRYTAQLMEPLMDRLTDDPAVATVNIEYRREGDAEAMQNDVRSALRLTRELFPRAMRVVVGHSAGGHLALVTADEVELVVALAAVTDLTGGYAAGIGSGAVAALLGGSPTERPAAYAAATPRPPAVPALLVHGADDAAVPVSHSRGFARSAEAAGAPVEYRECAHLDHMLLIDPDGPHWPDTWAWVDRHVTDSRKERP</sequence>
<evidence type="ECO:0000313" key="3">
    <source>
        <dbReference type="EMBL" id="MDQ1122012.1"/>
    </source>
</evidence>
<comment type="caution">
    <text evidence="3">The sequence shown here is derived from an EMBL/GenBank/DDBJ whole genome shotgun (WGS) entry which is preliminary data.</text>
</comment>
<dbReference type="Pfam" id="PF20434">
    <property type="entry name" value="BD-FAE"/>
    <property type="match status" value="1"/>
</dbReference>
<dbReference type="InterPro" id="IPR029058">
    <property type="entry name" value="AB_hydrolase_fold"/>
</dbReference>
<dbReference type="SUPFAM" id="SSF53474">
    <property type="entry name" value="alpha/beta-Hydrolases"/>
    <property type="match status" value="1"/>
</dbReference>
<dbReference type="RefSeq" id="WP_307479941.1">
    <property type="nucleotide sequence ID" value="NZ_JAUTBF010000001.1"/>
</dbReference>
<reference evidence="3 4" key="1">
    <citation type="submission" date="2023-07" db="EMBL/GenBank/DDBJ databases">
        <title>Functional and genomic diversity of the sorghum phyllosphere microbiome.</title>
        <authorList>
            <person name="Shade A."/>
        </authorList>
    </citation>
    <scope>NUCLEOTIDE SEQUENCE [LARGE SCALE GENOMIC DNA]</scope>
    <source>
        <strain evidence="3 4">SORGH_AS_1207</strain>
    </source>
</reference>
<feature type="domain" description="BD-FAE-like" evidence="2">
    <location>
        <begin position="28"/>
        <end position="113"/>
    </location>
</feature>
<proteinExistence type="predicted"/>
<dbReference type="InterPro" id="IPR050300">
    <property type="entry name" value="GDXG_lipolytic_enzyme"/>
</dbReference>
<keyword evidence="4" id="KW-1185">Reference proteome</keyword>
<accession>A0ABU0TSW3</accession>
<evidence type="ECO:0000259" key="2">
    <source>
        <dbReference type="Pfam" id="PF20434"/>
    </source>
</evidence>
<protein>
    <submittedName>
        <fullName evidence="3">Acetyl esterase/lipase</fullName>
    </submittedName>
</protein>
<dbReference type="InterPro" id="IPR049492">
    <property type="entry name" value="BD-FAE-like_dom"/>
</dbReference>
<dbReference type="PANTHER" id="PTHR48081:SF33">
    <property type="entry name" value="KYNURENINE FORMAMIDASE"/>
    <property type="match status" value="1"/>
</dbReference>
<dbReference type="EMBL" id="JAUTBF010000001">
    <property type="protein sequence ID" value="MDQ1122012.1"/>
    <property type="molecule type" value="Genomic_DNA"/>
</dbReference>
<evidence type="ECO:0000313" key="4">
    <source>
        <dbReference type="Proteomes" id="UP001226691"/>
    </source>
</evidence>
<organism evidence="3 4">
    <name type="scientific">Microbacterium trichothecenolyticum</name>
    <name type="common">Aureobacterium trichothecenolyticum</name>
    <dbReference type="NCBI Taxonomy" id="69370"/>
    <lineage>
        <taxon>Bacteria</taxon>
        <taxon>Bacillati</taxon>
        <taxon>Actinomycetota</taxon>
        <taxon>Actinomycetes</taxon>
        <taxon>Micrococcales</taxon>
        <taxon>Microbacteriaceae</taxon>
        <taxon>Microbacterium</taxon>
    </lineage>
</organism>